<dbReference type="InParanoid" id="A0A077ZWC5"/>
<accession>A0A077ZWC5</accession>
<dbReference type="Proteomes" id="UP000039865">
    <property type="component" value="Unassembled WGS sequence"/>
</dbReference>
<protein>
    <submittedName>
        <fullName evidence="1">Uncharacterized protein</fullName>
    </submittedName>
</protein>
<sequence length="671" mass="78352">MSDQLIISVENVLKSVRVVVDQCKKTSTKIISNLQQKLIKINSMIGKNQFGVMEGDINNTNKQSLNILEQICDGLVKYQTQISTLENIKPMKFKVDREIKLSLEKKMATKVNKSYTNKVFQINSSTFMFQDNMRNNEFYRMDQYNNMKLISSFQTDQFVKFAYGFGNILITNTGCYDLKSFSKFQEFPDQREFVGAIALDPQNLLISHSHQNKVSICQMNGNLLEKIRQKSFTNQDKNFYHSLKRNPYRPNDASHYFYALLNNTQIQKVEINLVKTKESKRQVIASKKGGILDYEFTDEMSMAILTGSEIILMDMQNHQQHKIRKVGAFQQQLLFSLPIFDLSLMPIILGQSNNNTLQIFDVTRTGFHSKPLQLEGLEIAGQVKQSETINDNIKKDPRETRNMEKAFTDKTNDDFFREIAILETELYLKKKTNTFDGKLTEKEKNRRGMRSQSKEFKKLMKFGFSLQKNDLPFQFDSQKFKNAQFSEQVDMIKLVVYQLTQLQKQSEIMQSGIDVIVTDMQQMVKMVYDQSNMSLRQVEKRLTTLVESKLQITQDDVEFFTQAALRLDNLQKPIRIYRETHKQISHQKFLIKSVCNNYNFDLDYEIDTGLKYKGYEQKIKHVSPQIIFLHTNDDTTDLGQNEFNLIKTFKGKLKFMYQHEDRLICDSGNKN</sequence>
<keyword evidence="2" id="KW-1185">Reference proteome</keyword>
<evidence type="ECO:0000313" key="1">
    <source>
        <dbReference type="EMBL" id="CDW72746.1"/>
    </source>
</evidence>
<organism evidence="1 2">
    <name type="scientific">Stylonychia lemnae</name>
    <name type="common">Ciliate</name>
    <dbReference type="NCBI Taxonomy" id="5949"/>
    <lineage>
        <taxon>Eukaryota</taxon>
        <taxon>Sar</taxon>
        <taxon>Alveolata</taxon>
        <taxon>Ciliophora</taxon>
        <taxon>Intramacronucleata</taxon>
        <taxon>Spirotrichea</taxon>
        <taxon>Stichotrichia</taxon>
        <taxon>Sporadotrichida</taxon>
        <taxon>Oxytrichidae</taxon>
        <taxon>Stylonychinae</taxon>
        <taxon>Stylonychia</taxon>
    </lineage>
</organism>
<reference evidence="1 2" key="1">
    <citation type="submission" date="2014-06" db="EMBL/GenBank/DDBJ databases">
        <authorList>
            <person name="Swart Estienne"/>
        </authorList>
    </citation>
    <scope>NUCLEOTIDE SEQUENCE [LARGE SCALE GENOMIC DNA]</scope>
    <source>
        <strain evidence="1 2">130c</strain>
    </source>
</reference>
<evidence type="ECO:0000313" key="2">
    <source>
        <dbReference type="Proteomes" id="UP000039865"/>
    </source>
</evidence>
<dbReference type="AlphaFoldDB" id="A0A077ZWC5"/>
<name>A0A077ZWC5_STYLE</name>
<proteinExistence type="predicted"/>
<dbReference type="EMBL" id="CCKQ01001637">
    <property type="protein sequence ID" value="CDW72746.1"/>
    <property type="molecule type" value="Genomic_DNA"/>
</dbReference>
<gene>
    <name evidence="1" type="primary">Contig19064.g20212</name>
    <name evidence="1" type="ORF">STYLEM_1710</name>
</gene>